<gene>
    <name evidence="1" type="primary">ORF182281</name>
</gene>
<dbReference type="AlphaFoldDB" id="A0A0B7BDE1"/>
<reference evidence="1" key="1">
    <citation type="submission" date="2014-12" db="EMBL/GenBank/DDBJ databases">
        <title>Insight into the proteome of Arion vulgaris.</title>
        <authorList>
            <person name="Aradska J."/>
            <person name="Bulat T."/>
            <person name="Smidak R."/>
            <person name="Sarate P."/>
            <person name="Gangsoo J."/>
            <person name="Sialana F."/>
            <person name="Bilban M."/>
            <person name="Lubec G."/>
        </authorList>
    </citation>
    <scope>NUCLEOTIDE SEQUENCE</scope>
    <source>
        <tissue evidence="1">Skin</tissue>
    </source>
</reference>
<accession>A0A0B7BDE1</accession>
<proteinExistence type="predicted"/>
<protein>
    <submittedName>
        <fullName evidence="1">Uncharacterized protein</fullName>
    </submittedName>
</protein>
<feature type="non-terminal residue" evidence="1">
    <location>
        <position position="1"/>
    </location>
</feature>
<name>A0A0B7BDE1_9EUPU</name>
<evidence type="ECO:0000313" key="1">
    <source>
        <dbReference type="EMBL" id="CEK91329.1"/>
    </source>
</evidence>
<dbReference type="EMBL" id="HACG01044464">
    <property type="protein sequence ID" value="CEK91329.1"/>
    <property type="molecule type" value="Transcribed_RNA"/>
</dbReference>
<organism evidence="1">
    <name type="scientific">Arion vulgaris</name>
    <dbReference type="NCBI Taxonomy" id="1028688"/>
    <lineage>
        <taxon>Eukaryota</taxon>
        <taxon>Metazoa</taxon>
        <taxon>Spiralia</taxon>
        <taxon>Lophotrochozoa</taxon>
        <taxon>Mollusca</taxon>
        <taxon>Gastropoda</taxon>
        <taxon>Heterobranchia</taxon>
        <taxon>Euthyneura</taxon>
        <taxon>Panpulmonata</taxon>
        <taxon>Eupulmonata</taxon>
        <taxon>Stylommatophora</taxon>
        <taxon>Helicina</taxon>
        <taxon>Arionoidea</taxon>
        <taxon>Arionidae</taxon>
        <taxon>Arion</taxon>
    </lineage>
</organism>
<sequence>CFFKRSQPSSRENKSAVDFKTNTGFHYGKTFSKTSAEKTRSLYFTYIPDTADSTDTFIDYD</sequence>